<dbReference type="Proteomes" id="UP000034922">
    <property type="component" value="Unassembled WGS sequence"/>
</dbReference>
<evidence type="ECO:0000256" key="2">
    <source>
        <dbReference type="SAM" id="Phobius"/>
    </source>
</evidence>
<keyword evidence="2" id="KW-0812">Transmembrane</keyword>
<comment type="caution">
    <text evidence="4">The sequence shown here is derived from an EMBL/GenBank/DDBJ whole genome shotgun (WGS) entry which is preliminary data.</text>
</comment>
<keyword evidence="3" id="KW-0732">Signal</keyword>
<gene>
    <name evidence="4" type="ORF">UX25_C0022G0010</name>
</gene>
<evidence type="ECO:0000256" key="3">
    <source>
        <dbReference type="SAM" id="SignalP"/>
    </source>
</evidence>
<feature type="transmembrane region" description="Helical" evidence="2">
    <location>
        <begin position="155"/>
        <end position="178"/>
    </location>
</feature>
<evidence type="ECO:0000256" key="1">
    <source>
        <dbReference type="SAM" id="MobiDB-lite"/>
    </source>
</evidence>
<evidence type="ECO:0000313" key="5">
    <source>
        <dbReference type="Proteomes" id="UP000034922"/>
    </source>
</evidence>
<keyword evidence="2" id="KW-1133">Transmembrane helix</keyword>
<proteinExistence type="predicted"/>
<feature type="compositionally biased region" description="Polar residues" evidence="1">
    <location>
        <begin position="120"/>
        <end position="135"/>
    </location>
</feature>
<organism evidence="4 5">
    <name type="scientific">Candidatus Woesebacteria bacterium GW2011_GWC2_45_9</name>
    <dbReference type="NCBI Taxonomy" id="1618589"/>
    <lineage>
        <taxon>Bacteria</taxon>
        <taxon>Candidatus Woeseibacteriota</taxon>
    </lineage>
</organism>
<dbReference type="AlphaFoldDB" id="A0A0G1N8N6"/>
<evidence type="ECO:0000313" key="4">
    <source>
        <dbReference type="EMBL" id="KKU16881.1"/>
    </source>
</evidence>
<feature type="region of interest" description="Disordered" evidence="1">
    <location>
        <begin position="115"/>
        <end position="135"/>
    </location>
</feature>
<feature type="chain" id="PRO_5002538675" evidence="3">
    <location>
        <begin position="25"/>
        <end position="235"/>
    </location>
</feature>
<keyword evidence="2" id="KW-0472">Membrane</keyword>
<name>A0A0G1N8N6_9BACT</name>
<dbReference type="InterPro" id="IPR043993">
    <property type="entry name" value="T4SS_pilin"/>
</dbReference>
<protein>
    <submittedName>
        <fullName evidence="4">Uncharacterized protein</fullName>
    </submittedName>
</protein>
<accession>A0A0G1N8N6</accession>
<reference evidence="4 5" key="1">
    <citation type="journal article" date="2015" name="Nature">
        <title>rRNA introns, odd ribosomes, and small enigmatic genomes across a large radiation of phyla.</title>
        <authorList>
            <person name="Brown C.T."/>
            <person name="Hug L.A."/>
            <person name="Thomas B.C."/>
            <person name="Sharon I."/>
            <person name="Castelle C.J."/>
            <person name="Singh A."/>
            <person name="Wilkins M.J."/>
            <person name="Williams K.H."/>
            <person name="Banfield J.F."/>
        </authorList>
    </citation>
    <scope>NUCLEOTIDE SEQUENCE [LARGE SCALE GENOMIC DNA]</scope>
</reference>
<sequence>MKKVLLVSALFLFAILATPKIISAQVSCPSSKMDCPVLDLRGGCSSPCIKVVTQQGGAAGRGATTAQCQCQLTANEPGTVPLGLPCQKDSDCASPGKYCWGEFHSAPVCQELTRSESLEQRQQPGEQSTGPDPTCDNGQGINTAIGCIPITDPNLFIGFILRWAIGIGGGIAFLLIVYSAFMIMTSQGNPERLKAGQELLTSAIAGLIMLIFSVFILELIGVKILQIPGFSESPF</sequence>
<dbReference type="EMBL" id="LCLM01000022">
    <property type="protein sequence ID" value="KKU16881.1"/>
    <property type="molecule type" value="Genomic_DNA"/>
</dbReference>
<feature type="signal peptide" evidence="3">
    <location>
        <begin position="1"/>
        <end position="24"/>
    </location>
</feature>
<feature type="transmembrane region" description="Helical" evidence="2">
    <location>
        <begin position="199"/>
        <end position="225"/>
    </location>
</feature>
<dbReference type="STRING" id="1618589.UX25_C0022G0010"/>
<dbReference type="Pfam" id="PF18895">
    <property type="entry name" value="T4SS_pilin"/>
    <property type="match status" value="1"/>
</dbReference>